<protein>
    <submittedName>
        <fullName evidence="2">Uncharacterized protein</fullName>
    </submittedName>
</protein>
<sequence length="62" mass="6672">MLENATPNVLNGTVEPLPIARRVLEIGGFLVGALFLLRFGLLTPTIVLNLRLDSDAQEKAVA</sequence>
<keyword evidence="1" id="KW-0812">Transmembrane</keyword>
<organism evidence="2 3">
    <name type="scientific">Thiorhodovibrio frisius</name>
    <dbReference type="NCBI Taxonomy" id="631362"/>
    <lineage>
        <taxon>Bacteria</taxon>
        <taxon>Pseudomonadati</taxon>
        <taxon>Pseudomonadota</taxon>
        <taxon>Gammaproteobacteria</taxon>
        <taxon>Chromatiales</taxon>
        <taxon>Chromatiaceae</taxon>
        <taxon>Thiorhodovibrio</taxon>
    </lineage>
</organism>
<dbReference type="HOGENOM" id="CLU_2902905_0_0_6"/>
<name>H8YX92_9GAMM</name>
<reference evidence="2 3" key="2">
    <citation type="submission" date="2011-11" db="EMBL/GenBank/DDBJ databases">
        <authorList>
            <consortium name="US DOE Joint Genome Institute"/>
            <person name="Lucas S."/>
            <person name="Han J."/>
            <person name="Lapidus A."/>
            <person name="Cheng J.-F."/>
            <person name="Goodwin L."/>
            <person name="Pitluck S."/>
            <person name="Peters L."/>
            <person name="Ovchinnikova G."/>
            <person name="Zhang X."/>
            <person name="Detter J.C."/>
            <person name="Han C."/>
            <person name="Tapia R."/>
            <person name="Land M."/>
            <person name="Hauser L."/>
            <person name="Kyrpides N."/>
            <person name="Ivanova N."/>
            <person name="Pagani I."/>
            <person name="Vogl K."/>
            <person name="Liu Z."/>
            <person name="Overmann J."/>
            <person name="Frigaard N.-U."/>
            <person name="Bryant D."/>
            <person name="Woyke T."/>
        </authorList>
    </citation>
    <scope>NUCLEOTIDE SEQUENCE [LARGE SCALE GENOMIC DNA]</scope>
    <source>
        <strain evidence="2 3">970</strain>
    </source>
</reference>
<reference evidence="3" key="1">
    <citation type="submission" date="2011-06" db="EMBL/GenBank/DDBJ databases">
        <authorList>
            <consortium name="US DOE Joint Genome Institute (JGI-PGF)"/>
            <person name="Lucas S."/>
            <person name="Han J."/>
            <person name="Lapidus A."/>
            <person name="Cheng J.-F."/>
            <person name="Goodwin L."/>
            <person name="Pitluck S."/>
            <person name="Peters L."/>
            <person name="Land M.L."/>
            <person name="Hauser L."/>
            <person name="Vogl K."/>
            <person name="Liu Z."/>
            <person name="Overmann J."/>
            <person name="Frigaard N.-U."/>
            <person name="Bryant D.A."/>
            <person name="Woyke T.J."/>
        </authorList>
    </citation>
    <scope>NUCLEOTIDE SEQUENCE [LARGE SCALE GENOMIC DNA]</scope>
    <source>
        <strain evidence="3">970</strain>
    </source>
</reference>
<dbReference type="Proteomes" id="UP000002964">
    <property type="component" value="Unassembled WGS sequence"/>
</dbReference>
<evidence type="ECO:0000313" key="3">
    <source>
        <dbReference type="Proteomes" id="UP000002964"/>
    </source>
</evidence>
<accession>H8YX92</accession>
<proteinExistence type="predicted"/>
<dbReference type="STRING" id="631362.Thi970DRAFT_00719"/>
<keyword evidence="1" id="KW-1133">Transmembrane helix</keyword>
<evidence type="ECO:0000313" key="2">
    <source>
        <dbReference type="EMBL" id="EIC23068.1"/>
    </source>
</evidence>
<feature type="transmembrane region" description="Helical" evidence="1">
    <location>
        <begin position="26"/>
        <end position="50"/>
    </location>
</feature>
<evidence type="ECO:0000256" key="1">
    <source>
        <dbReference type="SAM" id="Phobius"/>
    </source>
</evidence>
<dbReference type="AlphaFoldDB" id="H8YX92"/>
<keyword evidence="3" id="KW-1185">Reference proteome</keyword>
<dbReference type="EMBL" id="JH603168">
    <property type="protein sequence ID" value="EIC23068.1"/>
    <property type="molecule type" value="Genomic_DNA"/>
</dbReference>
<gene>
    <name evidence="2" type="ORF">Thi970DRAFT_00719</name>
</gene>
<keyword evidence="1" id="KW-0472">Membrane</keyword>